<evidence type="ECO:0000256" key="7">
    <source>
        <dbReference type="ARBA" id="ARBA00022692"/>
    </source>
</evidence>
<evidence type="ECO:0000256" key="3">
    <source>
        <dbReference type="ARBA" id="ARBA00015884"/>
    </source>
</evidence>
<evidence type="ECO:0000256" key="12">
    <source>
        <dbReference type="ARBA" id="ARBA00023136"/>
    </source>
</evidence>
<evidence type="ECO:0000256" key="11">
    <source>
        <dbReference type="ARBA" id="ARBA00023065"/>
    </source>
</evidence>
<dbReference type="GO" id="GO:0034702">
    <property type="term" value="C:monoatomic ion channel complex"/>
    <property type="evidence" value="ECO:0007669"/>
    <property type="project" value="UniProtKB-KW"/>
</dbReference>
<evidence type="ECO:0000259" key="21">
    <source>
        <dbReference type="Pfam" id="PF17655"/>
    </source>
</evidence>
<evidence type="ECO:0000256" key="14">
    <source>
        <dbReference type="ARBA" id="ARBA00031384"/>
    </source>
</evidence>
<dbReference type="FunFam" id="1.10.287.70:FF:000019">
    <property type="entry name" value="G protein-activated inward rectifier potassium channel 1"/>
    <property type="match status" value="1"/>
</dbReference>
<evidence type="ECO:0000256" key="9">
    <source>
        <dbReference type="ARBA" id="ARBA00022958"/>
    </source>
</evidence>
<name>A0AAE0QIX9_9TELE</name>
<evidence type="ECO:0000256" key="10">
    <source>
        <dbReference type="ARBA" id="ARBA00022989"/>
    </source>
</evidence>
<dbReference type="InterPro" id="IPR041647">
    <property type="entry name" value="IRK_C"/>
</dbReference>
<evidence type="ECO:0000256" key="19">
    <source>
        <dbReference type="SAM" id="Phobius"/>
    </source>
</evidence>
<keyword evidence="6" id="KW-0597">Phosphoprotein</keyword>
<dbReference type="GO" id="GO:0034765">
    <property type="term" value="P:regulation of monoatomic ion transmembrane transport"/>
    <property type="evidence" value="ECO:0007669"/>
    <property type="project" value="TreeGrafter"/>
</dbReference>
<protein>
    <recommendedName>
        <fullName evidence="3">G protein-activated inward rectifier potassium channel 2</fullName>
    </recommendedName>
    <alternativeName>
        <fullName evidence="14">Potassium channel, inwardly rectifying subfamily J member 6</fullName>
    </alternativeName>
</protein>
<keyword evidence="9 17" id="KW-0630">Potassium</keyword>
<evidence type="ECO:0000256" key="5">
    <source>
        <dbReference type="ARBA" id="ARBA00022538"/>
    </source>
</evidence>
<keyword evidence="5 17" id="KW-0633">Potassium transport</keyword>
<dbReference type="PANTHER" id="PTHR11767:SF19">
    <property type="entry name" value="G PROTEIN-ACTIVATED INWARD RECTIFIER POTASSIUM CHANNEL 2"/>
    <property type="match status" value="1"/>
</dbReference>
<keyword evidence="13 17" id="KW-0407">Ion channel</keyword>
<dbReference type="Pfam" id="PF17655">
    <property type="entry name" value="IRK_C"/>
    <property type="match status" value="1"/>
</dbReference>
<feature type="transmembrane region" description="Helical" evidence="19">
    <location>
        <begin position="161"/>
        <end position="184"/>
    </location>
</feature>
<dbReference type="AlphaFoldDB" id="A0AAE0QIX9"/>
<evidence type="ECO:0000313" key="22">
    <source>
        <dbReference type="EMBL" id="KAK3521788.1"/>
    </source>
</evidence>
<evidence type="ECO:0000256" key="16">
    <source>
        <dbReference type="PIRSR" id="PIRSR005465-1"/>
    </source>
</evidence>
<sequence>AQTLPEGQMEQDVESPVTVRQPRLPKQTRDDLPKQLKDSNRVKSKIQRYVRKDGKCNVHHGNVRETYRYLTDIFTTLVDLKWRFNLFIFVLVYTVTWLFFGLMWWLIAYARGDLEHIGDDTWTPCVNNLEGFVSAFLFSIETETTIGYGYRVITDKCPEGIVLLLVQSVLGSIVNAFMVGCMFVKISQPKKRAETLVFSTNAVISMRDGRLCLMFRVGDLRNSHIVEASIRAKLIKSKQTKEGEFIPLNQTDMNVGYDTGDDRLFLVSPLIICHEINQHSPFWDVSKANLAKEELEIVVILEGMVEATGMTCQARSSYVASEIKWGYRFMPVLTLEDGFYEVDYNSFHEIYETNTPSCSAHELAEMSARSHLPLSWSVASRLSQQDLLHSRNDEEEQEKESRETQEQERNGDIANMENESKV</sequence>
<feature type="domain" description="Inward rectifier potassium channel C-terminal" evidence="21">
    <location>
        <begin position="196"/>
        <end position="366"/>
    </location>
</feature>
<evidence type="ECO:0000256" key="15">
    <source>
        <dbReference type="ARBA" id="ARBA00034430"/>
    </source>
</evidence>
<dbReference type="InterPro" id="IPR003275">
    <property type="entry name" value="K_chnl_inward-rec_Kir3.2"/>
</dbReference>
<keyword evidence="4 17" id="KW-0813">Transport</keyword>
<feature type="transmembrane region" description="Helical" evidence="19">
    <location>
        <begin position="86"/>
        <end position="107"/>
    </location>
</feature>
<keyword evidence="23" id="KW-1185">Reference proteome</keyword>
<comment type="catalytic activity">
    <reaction evidence="15">
        <text>K(+)(in) = K(+)(out)</text>
        <dbReference type="Rhea" id="RHEA:29463"/>
        <dbReference type="ChEBI" id="CHEBI:29103"/>
    </reaction>
</comment>
<evidence type="ECO:0000256" key="8">
    <source>
        <dbReference type="ARBA" id="ARBA00022882"/>
    </source>
</evidence>
<dbReference type="Gene3D" id="1.10.287.70">
    <property type="match status" value="1"/>
</dbReference>
<dbReference type="PRINTS" id="PR01328">
    <property type="entry name" value="KIR32CHANNEL"/>
</dbReference>
<dbReference type="InterPro" id="IPR013518">
    <property type="entry name" value="K_chnl_inward-rec_Kir_cyto"/>
</dbReference>
<feature type="compositionally biased region" description="Basic and acidic residues" evidence="18">
    <location>
        <begin position="399"/>
        <end position="411"/>
    </location>
</feature>
<feature type="non-terminal residue" evidence="22">
    <location>
        <position position="422"/>
    </location>
</feature>
<evidence type="ECO:0000259" key="20">
    <source>
        <dbReference type="Pfam" id="PF01007"/>
    </source>
</evidence>
<dbReference type="Proteomes" id="UP001274896">
    <property type="component" value="Unassembled WGS sequence"/>
</dbReference>
<evidence type="ECO:0000256" key="17">
    <source>
        <dbReference type="RuleBase" id="RU003822"/>
    </source>
</evidence>
<evidence type="ECO:0000313" key="23">
    <source>
        <dbReference type="Proteomes" id="UP001274896"/>
    </source>
</evidence>
<feature type="region of interest" description="Disordered" evidence="18">
    <location>
        <begin position="386"/>
        <end position="422"/>
    </location>
</feature>
<comment type="caution">
    <text evidence="22">The sequence shown here is derived from an EMBL/GenBank/DDBJ whole genome shotgun (WGS) entry which is preliminary data.</text>
</comment>
<dbReference type="Pfam" id="PF01007">
    <property type="entry name" value="IRK"/>
    <property type="match status" value="1"/>
</dbReference>
<reference evidence="22" key="1">
    <citation type="submission" date="2023-06" db="EMBL/GenBank/DDBJ databases">
        <title>Male Hemibagrus guttatus genome.</title>
        <authorList>
            <person name="Bian C."/>
        </authorList>
    </citation>
    <scope>NUCLEOTIDE SEQUENCE</scope>
    <source>
        <strain evidence="22">Male_cb2023</strain>
        <tissue evidence="22">Muscle</tissue>
    </source>
</reference>
<evidence type="ECO:0000256" key="6">
    <source>
        <dbReference type="ARBA" id="ARBA00022553"/>
    </source>
</evidence>
<gene>
    <name evidence="22" type="ORF">QTP70_018292</name>
</gene>
<dbReference type="GO" id="GO:0015467">
    <property type="term" value="F:G-protein activated inward rectifier potassium channel activity"/>
    <property type="evidence" value="ECO:0007669"/>
    <property type="project" value="InterPro"/>
</dbReference>
<feature type="region of interest" description="Disordered" evidence="18">
    <location>
        <begin position="1"/>
        <end position="32"/>
    </location>
</feature>
<dbReference type="GO" id="GO:1990573">
    <property type="term" value="P:potassium ion import across plasma membrane"/>
    <property type="evidence" value="ECO:0007669"/>
    <property type="project" value="TreeGrafter"/>
</dbReference>
<dbReference type="Gene3D" id="2.60.40.1400">
    <property type="entry name" value="G protein-activated inward rectifier potassium channel 1"/>
    <property type="match status" value="1"/>
</dbReference>
<proteinExistence type="inferred from homology"/>
<keyword evidence="7 17" id="KW-0812">Transmembrane</keyword>
<evidence type="ECO:0000256" key="18">
    <source>
        <dbReference type="SAM" id="MobiDB-lite"/>
    </source>
</evidence>
<dbReference type="InterPro" id="IPR014756">
    <property type="entry name" value="Ig_E-set"/>
</dbReference>
<keyword evidence="8 17" id="KW-0851">Voltage-gated channel</keyword>
<dbReference type="GO" id="GO:0005886">
    <property type="term" value="C:plasma membrane"/>
    <property type="evidence" value="ECO:0007669"/>
    <property type="project" value="TreeGrafter"/>
</dbReference>
<dbReference type="SUPFAM" id="SSF81324">
    <property type="entry name" value="Voltage-gated potassium channels"/>
    <property type="match status" value="1"/>
</dbReference>
<dbReference type="GO" id="GO:0007399">
    <property type="term" value="P:nervous system development"/>
    <property type="evidence" value="ECO:0007669"/>
    <property type="project" value="UniProtKB-ARBA"/>
</dbReference>
<evidence type="ECO:0000256" key="13">
    <source>
        <dbReference type="ARBA" id="ARBA00023303"/>
    </source>
</evidence>
<keyword evidence="10 19" id="KW-1133">Transmembrane helix</keyword>
<keyword evidence="11 17" id="KW-0406">Ion transport</keyword>
<feature type="site" description="Role in the control of polyamine-mediated channel gating and in the blocking by intracellular magnesium" evidence="16">
    <location>
        <position position="175"/>
    </location>
</feature>
<dbReference type="PANTHER" id="PTHR11767">
    <property type="entry name" value="INWARD RECTIFIER POTASSIUM CHANNEL"/>
    <property type="match status" value="1"/>
</dbReference>
<dbReference type="PRINTS" id="PR01320">
    <property type="entry name" value="KIRCHANNEL"/>
</dbReference>
<dbReference type="FunFam" id="2.60.40.1400:FF:000005">
    <property type="entry name" value="G protein-activated inward rectifier potassium channel 2"/>
    <property type="match status" value="1"/>
</dbReference>
<dbReference type="InterPro" id="IPR016449">
    <property type="entry name" value="K_chnl_inward-rec_Kir"/>
</dbReference>
<dbReference type="PIRSF" id="PIRSF005465">
    <property type="entry name" value="GIRK_kir"/>
    <property type="match status" value="1"/>
</dbReference>
<organism evidence="22 23">
    <name type="scientific">Hemibagrus guttatus</name>
    <dbReference type="NCBI Taxonomy" id="175788"/>
    <lineage>
        <taxon>Eukaryota</taxon>
        <taxon>Metazoa</taxon>
        <taxon>Chordata</taxon>
        <taxon>Craniata</taxon>
        <taxon>Vertebrata</taxon>
        <taxon>Euteleostomi</taxon>
        <taxon>Actinopterygii</taxon>
        <taxon>Neopterygii</taxon>
        <taxon>Teleostei</taxon>
        <taxon>Ostariophysi</taxon>
        <taxon>Siluriformes</taxon>
        <taxon>Bagridae</taxon>
        <taxon>Hemibagrus</taxon>
    </lineage>
</organism>
<evidence type="ECO:0000256" key="2">
    <source>
        <dbReference type="ARBA" id="ARBA00007670"/>
    </source>
</evidence>
<comment type="subcellular location">
    <subcellularLocation>
        <location evidence="1 17">Membrane</location>
        <topology evidence="1 17">Multi-pass membrane protein</topology>
    </subcellularLocation>
</comment>
<evidence type="ECO:0000256" key="4">
    <source>
        <dbReference type="ARBA" id="ARBA00022448"/>
    </source>
</evidence>
<evidence type="ECO:0000256" key="1">
    <source>
        <dbReference type="ARBA" id="ARBA00004141"/>
    </source>
</evidence>
<keyword evidence="12 19" id="KW-0472">Membrane</keyword>
<dbReference type="EMBL" id="JAUCMX010000015">
    <property type="protein sequence ID" value="KAK3521788.1"/>
    <property type="molecule type" value="Genomic_DNA"/>
</dbReference>
<dbReference type="InterPro" id="IPR040445">
    <property type="entry name" value="Kir_TM"/>
</dbReference>
<dbReference type="SUPFAM" id="SSF81296">
    <property type="entry name" value="E set domains"/>
    <property type="match status" value="1"/>
</dbReference>
<comment type="similarity">
    <text evidence="2">Belongs to the inward rectifier-type potassium channel (TC 1.A.2.1) family. KCNJ6 subfamily.</text>
</comment>
<feature type="domain" description="Potassium channel inwardly rectifying transmembrane" evidence="20">
    <location>
        <begin position="50"/>
        <end position="189"/>
    </location>
</feature>
<accession>A0AAE0QIX9</accession>